<comment type="similarity">
    <text evidence="2">Belongs to the class-V pyridoxal-phosphate-dependent aminotransferase family. Csd subfamily.</text>
</comment>
<evidence type="ECO:0000313" key="8">
    <source>
        <dbReference type="EMBL" id="OHA02382.1"/>
    </source>
</evidence>
<dbReference type="NCBIfam" id="TIGR01979">
    <property type="entry name" value="sufS"/>
    <property type="match status" value="1"/>
</dbReference>
<evidence type="ECO:0000256" key="2">
    <source>
        <dbReference type="ARBA" id="ARBA00010447"/>
    </source>
</evidence>
<comment type="cofactor">
    <cofactor evidence="1">
        <name>pyridoxal 5'-phosphate</name>
        <dbReference type="ChEBI" id="CHEBI:597326"/>
    </cofactor>
</comment>
<dbReference type="EMBL" id="MHQM01000049">
    <property type="protein sequence ID" value="OHA02382.1"/>
    <property type="molecule type" value="Genomic_DNA"/>
</dbReference>
<comment type="caution">
    <text evidence="8">The sequence shown here is derived from an EMBL/GenBank/DDBJ whole genome shotgun (WGS) entry which is preliminary data.</text>
</comment>
<comment type="catalytic activity">
    <reaction evidence="6">
        <text>(sulfur carrier)-H + L-cysteine = (sulfur carrier)-SH + L-alanine</text>
        <dbReference type="Rhea" id="RHEA:43892"/>
        <dbReference type="Rhea" id="RHEA-COMP:14737"/>
        <dbReference type="Rhea" id="RHEA-COMP:14739"/>
        <dbReference type="ChEBI" id="CHEBI:29917"/>
        <dbReference type="ChEBI" id="CHEBI:35235"/>
        <dbReference type="ChEBI" id="CHEBI:57972"/>
        <dbReference type="ChEBI" id="CHEBI:64428"/>
        <dbReference type="EC" id="2.8.1.7"/>
    </reaction>
</comment>
<dbReference type="PANTHER" id="PTHR43586:SF8">
    <property type="entry name" value="CYSTEINE DESULFURASE 1, CHLOROPLASTIC"/>
    <property type="match status" value="1"/>
</dbReference>
<keyword evidence="4" id="KW-0808">Transferase</keyword>
<dbReference type="GO" id="GO:0030170">
    <property type="term" value="F:pyridoxal phosphate binding"/>
    <property type="evidence" value="ECO:0007669"/>
    <property type="project" value="InterPro"/>
</dbReference>
<name>A0A1G2KUS5_9BACT</name>
<dbReference type="AlphaFoldDB" id="A0A1G2KUS5"/>
<proteinExistence type="inferred from homology"/>
<dbReference type="SUPFAM" id="SSF53383">
    <property type="entry name" value="PLP-dependent transferases"/>
    <property type="match status" value="1"/>
</dbReference>
<dbReference type="EC" id="2.8.1.7" evidence="3"/>
<dbReference type="STRING" id="1802274.A3J58_03710"/>
<evidence type="ECO:0000256" key="3">
    <source>
        <dbReference type="ARBA" id="ARBA00012239"/>
    </source>
</evidence>
<keyword evidence="5" id="KW-0663">Pyridoxal phosphate</keyword>
<dbReference type="Gene3D" id="3.90.1150.10">
    <property type="entry name" value="Aspartate Aminotransferase, domain 1"/>
    <property type="match status" value="1"/>
</dbReference>
<dbReference type="Proteomes" id="UP000178510">
    <property type="component" value="Unassembled WGS sequence"/>
</dbReference>
<reference evidence="8 9" key="1">
    <citation type="journal article" date="2016" name="Nat. Commun.">
        <title>Thousands of microbial genomes shed light on interconnected biogeochemical processes in an aquifer system.</title>
        <authorList>
            <person name="Anantharaman K."/>
            <person name="Brown C.T."/>
            <person name="Hug L.A."/>
            <person name="Sharon I."/>
            <person name="Castelle C.J."/>
            <person name="Probst A.J."/>
            <person name="Thomas B.C."/>
            <person name="Singh A."/>
            <person name="Wilkins M.J."/>
            <person name="Karaoz U."/>
            <person name="Brodie E.L."/>
            <person name="Williams K.H."/>
            <person name="Hubbard S.S."/>
            <person name="Banfield J.F."/>
        </authorList>
    </citation>
    <scope>NUCLEOTIDE SEQUENCE [LARGE SCALE GENOMIC DNA]</scope>
</reference>
<dbReference type="CDD" id="cd06453">
    <property type="entry name" value="SufS_like"/>
    <property type="match status" value="1"/>
</dbReference>
<dbReference type="InterPro" id="IPR015422">
    <property type="entry name" value="PyrdxlP-dep_Trfase_small"/>
</dbReference>
<dbReference type="GO" id="GO:0031071">
    <property type="term" value="F:cysteine desulfurase activity"/>
    <property type="evidence" value="ECO:0007669"/>
    <property type="project" value="UniProtKB-EC"/>
</dbReference>
<dbReference type="InterPro" id="IPR015421">
    <property type="entry name" value="PyrdxlP-dep_Trfase_major"/>
</dbReference>
<sequence>MKLGVSARKDFPIYANYKDPRGLCYLDSGATSLKPAAVINAQRGYEEQYSTNVHRAAYHLAERATEEYEGARSAIAKFIGASRPEEIVFVRNTTEAFNLIATSYAGRFLKEGDGVLLTEMEHHANLIPWHELARAKNLRLFFLPFDTATGELVWDEKSFVGFLKERNIKLVSLTHVSNALGTINPVAAIAACAHAAGAVVAVDGAQAVPHVPVNVRDLGADFFAFSGHKMLGPTGIGVLWGRYDLLEKMPPYQMGGHMIDDVYIDRSTFQNPPFRFEAGTPHVAGVIGFCASIKYLSDIGMSAVREHEKKLLSLGMEKLSAIPGIRILGTRDVELRSGCVSFVVDGVHPHDVGSFCDEEGVMIRAGDHCARPLHQKLKIPASCRMSVSVYNDTDDVERLAAAVAKMTKTFGK</sequence>
<accession>A0A1G2KUS5</accession>
<evidence type="ECO:0000313" key="9">
    <source>
        <dbReference type="Proteomes" id="UP000178510"/>
    </source>
</evidence>
<dbReference type="PANTHER" id="PTHR43586">
    <property type="entry name" value="CYSTEINE DESULFURASE"/>
    <property type="match status" value="1"/>
</dbReference>
<dbReference type="GO" id="GO:0006534">
    <property type="term" value="P:cysteine metabolic process"/>
    <property type="evidence" value="ECO:0007669"/>
    <property type="project" value="InterPro"/>
</dbReference>
<organism evidence="8 9">
    <name type="scientific">Candidatus Sungbacteria bacterium RIFCSPHIGHO2_02_FULL_52_23</name>
    <dbReference type="NCBI Taxonomy" id="1802274"/>
    <lineage>
        <taxon>Bacteria</taxon>
        <taxon>Candidatus Sungiibacteriota</taxon>
    </lineage>
</organism>
<feature type="domain" description="Aminotransferase class V" evidence="7">
    <location>
        <begin position="25"/>
        <end position="399"/>
    </location>
</feature>
<dbReference type="InterPro" id="IPR015424">
    <property type="entry name" value="PyrdxlP-dep_Trfase"/>
</dbReference>
<evidence type="ECO:0000256" key="1">
    <source>
        <dbReference type="ARBA" id="ARBA00001933"/>
    </source>
</evidence>
<evidence type="ECO:0000259" key="7">
    <source>
        <dbReference type="Pfam" id="PF00266"/>
    </source>
</evidence>
<protein>
    <recommendedName>
        <fullName evidence="3">cysteine desulfurase</fullName>
        <ecNumber evidence="3">2.8.1.7</ecNumber>
    </recommendedName>
</protein>
<dbReference type="Gene3D" id="3.40.640.10">
    <property type="entry name" value="Type I PLP-dependent aspartate aminotransferase-like (Major domain)"/>
    <property type="match status" value="1"/>
</dbReference>
<dbReference type="Pfam" id="PF00266">
    <property type="entry name" value="Aminotran_5"/>
    <property type="match status" value="1"/>
</dbReference>
<gene>
    <name evidence="8" type="ORF">A3J58_03710</name>
</gene>
<evidence type="ECO:0000256" key="4">
    <source>
        <dbReference type="ARBA" id="ARBA00022679"/>
    </source>
</evidence>
<dbReference type="InterPro" id="IPR000192">
    <property type="entry name" value="Aminotrans_V_dom"/>
</dbReference>
<evidence type="ECO:0000256" key="6">
    <source>
        <dbReference type="ARBA" id="ARBA00050776"/>
    </source>
</evidence>
<dbReference type="InterPro" id="IPR010970">
    <property type="entry name" value="Cys_dSase_SufS"/>
</dbReference>
<evidence type="ECO:0000256" key="5">
    <source>
        <dbReference type="ARBA" id="ARBA00022898"/>
    </source>
</evidence>